<protein>
    <recommendedName>
        <fullName evidence="3">Glycosyl transferase family 1</fullName>
    </recommendedName>
</protein>
<reference evidence="1 2" key="1">
    <citation type="submission" date="2015-09" db="EMBL/GenBank/DDBJ databases">
        <title>Draft genome sequence of Kouleothrix aurantiaca JCM 19913.</title>
        <authorList>
            <person name="Hemp J."/>
        </authorList>
    </citation>
    <scope>NUCLEOTIDE SEQUENCE [LARGE SCALE GENOMIC DNA]</scope>
    <source>
        <strain evidence="1 2">COM-B</strain>
    </source>
</reference>
<accession>A0A0N8PQV7</accession>
<keyword evidence="2" id="KW-1185">Reference proteome</keyword>
<name>A0A0N8PQV7_9CHLR</name>
<dbReference type="EMBL" id="LJCR01002852">
    <property type="protein sequence ID" value="KPV48197.1"/>
    <property type="molecule type" value="Genomic_DNA"/>
</dbReference>
<sequence length="102" mass="11299">MSQPALTVYSLPPQLPTNPYLDRLYAPMAAYAVLVRRGRPRAELPHALLGAGPRILHLHFFDELTQHPNATQAAARSIAFLALLAALRARGVRQVWTAHNLQ</sequence>
<dbReference type="AlphaFoldDB" id="A0A0N8PQV7"/>
<organism evidence="1 2">
    <name type="scientific">Kouleothrix aurantiaca</name>
    <dbReference type="NCBI Taxonomy" id="186479"/>
    <lineage>
        <taxon>Bacteria</taxon>
        <taxon>Bacillati</taxon>
        <taxon>Chloroflexota</taxon>
        <taxon>Chloroflexia</taxon>
        <taxon>Chloroflexales</taxon>
        <taxon>Roseiflexineae</taxon>
        <taxon>Roseiflexaceae</taxon>
        <taxon>Kouleothrix</taxon>
    </lineage>
</organism>
<comment type="caution">
    <text evidence="1">The sequence shown here is derived from an EMBL/GenBank/DDBJ whole genome shotgun (WGS) entry which is preliminary data.</text>
</comment>
<evidence type="ECO:0000313" key="1">
    <source>
        <dbReference type="EMBL" id="KPV48197.1"/>
    </source>
</evidence>
<proteinExistence type="predicted"/>
<feature type="non-terminal residue" evidence="1">
    <location>
        <position position="102"/>
    </location>
</feature>
<dbReference type="Proteomes" id="UP000050509">
    <property type="component" value="Unassembled WGS sequence"/>
</dbReference>
<evidence type="ECO:0000313" key="2">
    <source>
        <dbReference type="Proteomes" id="UP000050509"/>
    </source>
</evidence>
<evidence type="ECO:0008006" key="3">
    <source>
        <dbReference type="Google" id="ProtNLM"/>
    </source>
</evidence>
<gene>
    <name evidence="1" type="ORF">SE17_39360</name>
</gene>